<dbReference type="Proteomes" id="UP000578622">
    <property type="component" value="Unassembled WGS sequence"/>
</dbReference>
<dbReference type="InterPro" id="IPR036930">
    <property type="entry name" value="WGR_dom_sf"/>
</dbReference>
<evidence type="ECO:0000313" key="3">
    <source>
        <dbReference type="Proteomes" id="UP000578622"/>
    </source>
</evidence>
<reference evidence="2 3" key="1">
    <citation type="submission" date="2020-07" db="EMBL/GenBank/DDBJ databases">
        <title>Genomic Encyclopedia of Type Strains, Phase IV (KMG-V): Genome sequencing to study the core and pangenomes of soil and plant-associated prokaryotes.</title>
        <authorList>
            <person name="Whitman W."/>
        </authorList>
    </citation>
    <scope>NUCLEOTIDE SEQUENCE [LARGE SCALE GENOMIC DNA]</scope>
    <source>
        <strain evidence="2 3">RH4WT92</strain>
    </source>
</reference>
<dbReference type="GO" id="GO:0003677">
    <property type="term" value="F:DNA binding"/>
    <property type="evidence" value="ECO:0007669"/>
    <property type="project" value="UniProtKB-KW"/>
</dbReference>
<keyword evidence="3" id="KW-1185">Reference proteome</keyword>
<dbReference type="Pfam" id="PF05406">
    <property type="entry name" value="WGR"/>
    <property type="match status" value="1"/>
</dbReference>
<comment type="caution">
    <text evidence="2">The sequence shown here is derived from an EMBL/GenBank/DDBJ whole genome shotgun (WGS) entry which is preliminary data.</text>
</comment>
<sequence length="85" mass="9921">MKNNGTGQIHLHRIDAARNMRRFYTLTVQPTLFGGASVIRNWGRIGTGGQRMMETFDRQEDADRVLSRLERSKRNRGYRDAQRVK</sequence>
<dbReference type="InterPro" id="IPR049809">
    <property type="entry name" value="YehF/YfeS-like_WGR"/>
</dbReference>
<feature type="domain" description="WGR" evidence="1">
    <location>
        <begin position="1"/>
        <end position="85"/>
    </location>
</feature>
<dbReference type="Gene3D" id="2.20.140.10">
    <property type="entry name" value="WGR domain"/>
    <property type="match status" value="1"/>
</dbReference>
<evidence type="ECO:0000313" key="2">
    <source>
        <dbReference type="EMBL" id="MBA8853506.1"/>
    </source>
</evidence>
<dbReference type="InterPro" id="IPR008893">
    <property type="entry name" value="WGR_domain"/>
</dbReference>
<dbReference type="RefSeq" id="WP_021587170.1">
    <property type="nucleotide sequence ID" value="NZ_CADEAQ010000009.1"/>
</dbReference>
<name>A0ABR6AWA7_9HYPH</name>
<dbReference type="SUPFAM" id="SSF142921">
    <property type="entry name" value="WGR domain-like"/>
    <property type="match status" value="1"/>
</dbReference>
<dbReference type="PROSITE" id="PS51977">
    <property type="entry name" value="WGR"/>
    <property type="match status" value="1"/>
</dbReference>
<dbReference type="EMBL" id="JACGXG010000012">
    <property type="protein sequence ID" value="MBA8853506.1"/>
    <property type="molecule type" value="Genomic_DNA"/>
</dbReference>
<accession>A0ABR6AWA7</accession>
<keyword evidence="2" id="KW-0238">DNA-binding</keyword>
<dbReference type="CDD" id="cd07996">
    <property type="entry name" value="WGR_MMR_like"/>
    <property type="match status" value="1"/>
</dbReference>
<organism evidence="2 3">
    <name type="scientific">Brucella intermedia</name>
    <dbReference type="NCBI Taxonomy" id="94625"/>
    <lineage>
        <taxon>Bacteria</taxon>
        <taxon>Pseudomonadati</taxon>
        <taxon>Pseudomonadota</taxon>
        <taxon>Alphaproteobacteria</taxon>
        <taxon>Hyphomicrobiales</taxon>
        <taxon>Brucellaceae</taxon>
        <taxon>Brucella/Ochrobactrum group</taxon>
        <taxon>Brucella</taxon>
    </lineage>
</organism>
<gene>
    <name evidence="2" type="ORF">FHW20_004488</name>
</gene>
<protein>
    <submittedName>
        <fullName evidence="2">DNA-binding WGR domain protein</fullName>
    </submittedName>
</protein>
<dbReference type="SMART" id="SM00773">
    <property type="entry name" value="WGR"/>
    <property type="match status" value="1"/>
</dbReference>
<proteinExistence type="predicted"/>
<evidence type="ECO:0000259" key="1">
    <source>
        <dbReference type="PROSITE" id="PS51977"/>
    </source>
</evidence>